<evidence type="ECO:0000256" key="1">
    <source>
        <dbReference type="SAM" id="Phobius"/>
    </source>
</evidence>
<feature type="transmembrane region" description="Helical" evidence="1">
    <location>
        <begin position="89"/>
        <end position="108"/>
    </location>
</feature>
<sequence length="245" mass="27991">MSSMSDVNSGAVHTGQRIPLVDELRGLAVLLMAGFHFCYDLSAFGFLRFEMNGGFFSWFRYLIVTLFFIAVGAGLYLGHSKAIQWRHFYLREVKIIAGALVISLTTYLMYPQSWVWFGVLHFIAVASVLALPFIKAPRTALITGVAIFLLYNLLDWFNLAPLYQALQPTLHLPRGTQDLTRLIPWLGMVLIGIYLAKREFWGVYSMPLGWLRRPVAWLGQHSLLFYLLHQAPLFGLAWLLDRLLH</sequence>
<feature type="transmembrane region" description="Helical" evidence="1">
    <location>
        <begin position="179"/>
        <end position="196"/>
    </location>
</feature>
<dbReference type="KEGG" id="rfo:REIFOR_01534"/>
<evidence type="ECO:0000313" key="3">
    <source>
        <dbReference type="EMBL" id="ATX76679.1"/>
    </source>
</evidence>
<keyword evidence="1" id="KW-0472">Membrane</keyword>
<keyword evidence="1" id="KW-0812">Transmembrane</keyword>
<proteinExistence type="predicted"/>
<protein>
    <recommendedName>
        <fullName evidence="2">Heparan-alpha-glucosaminide N-acetyltransferase catalytic domain-containing protein</fullName>
    </recommendedName>
</protein>
<keyword evidence="1" id="KW-1133">Transmembrane helix</keyword>
<feature type="transmembrane region" description="Helical" evidence="1">
    <location>
        <begin position="27"/>
        <end position="46"/>
    </location>
</feature>
<feature type="transmembrane region" description="Helical" evidence="1">
    <location>
        <begin position="141"/>
        <end position="159"/>
    </location>
</feature>
<keyword evidence="4" id="KW-1185">Reference proteome</keyword>
<name>A0A2K8KRG5_9GAMM</name>
<dbReference type="InterPro" id="IPR012429">
    <property type="entry name" value="HGSNAT_cat"/>
</dbReference>
<feature type="domain" description="Heparan-alpha-glucosaminide N-acetyltransferase catalytic" evidence="2">
    <location>
        <begin position="17"/>
        <end position="230"/>
    </location>
</feature>
<dbReference type="EMBL" id="CP011797">
    <property type="protein sequence ID" value="ATX76679.1"/>
    <property type="molecule type" value="Genomic_DNA"/>
</dbReference>
<organism evidence="3 4">
    <name type="scientific">Reinekea forsetii</name>
    <dbReference type="NCBI Taxonomy" id="1336806"/>
    <lineage>
        <taxon>Bacteria</taxon>
        <taxon>Pseudomonadati</taxon>
        <taxon>Pseudomonadota</taxon>
        <taxon>Gammaproteobacteria</taxon>
        <taxon>Oceanospirillales</taxon>
        <taxon>Saccharospirillaceae</taxon>
        <taxon>Reinekea</taxon>
    </lineage>
</organism>
<evidence type="ECO:0000313" key="4">
    <source>
        <dbReference type="Proteomes" id="UP000229757"/>
    </source>
</evidence>
<accession>A0A2K8KRG5</accession>
<dbReference type="Pfam" id="PF07786">
    <property type="entry name" value="HGSNAT_cat"/>
    <property type="match status" value="1"/>
</dbReference>
<evidence type="ECO:0000259" key="2">
    <source>
        <dbReference type="Pfam" id="PF07786"/>
    </source>
</evidence>
<dbReference type="AlphaFoldDB" id="A0A2K8KRG5"/>
<gene>
    <name evidence="3" type="ORF">REIFOR_01534</name>
</gene>
<feature type="transmembrane region" description="Helical" evidence="1">
    <location>
        <begin position="114"/>
        <end position="134"/>
    </location>
</feature>
<feature type="transmembrane region" description="Helical" evidence="1">
    <location>
        <begin position="217"/>
        <end position="240"/>
    </location>
</feature>
<reference evidence="3 4" key="1">
    <citation type="journal article" date="2017" name="Environ. Microbiol.">
        <title>Genomic and physiological analyses of 'Reinekea forsetii' reveal a versatile opportunistic lifestyle during spring algae blooms.</title>
        <authorList>
            <person name="Avci B."/>
            <person name="Hahnke R.L."/>
            <person name="Chafee M."/>
            <person name="Fischer T."/>
            <person name="Gruber-Vodicka H."/>
            <person name="Tegetmeyer H.E."/>
            <person name="Harder J."/>
            <person name="Fuchs B.M."/>
            <person name="Amann R.I."/>
            <person name="Teeling H."/>
        </authorList>
    </citation>
    <scope>NUCLEOTIDE SEQUENCE [LARGE SCALE GENOMIC DNA]</scope>
    <source>
        <strain evidence="3 4">Hel1_31_D35</strain>
    </source>
</reference>
<feature type="transmembrane region" description="Helical" evidence="1">
    <location>
        <begin position="58"/>
        <end position="77"/>
    </location>
</feature>
<dbReference type="Proteomes" id="UP000229757">
    <property type="component" value="Chromosome"/>
</dbReference>